<dbReference type="PROSITE" id="PS01129">
    <property type="entry name" value="PSI_RLU"/>
    <property type="match status" value="1"/>
</dbReference>
<dbReference type="SUPFAM" id="SSF55120">
    <property type="entry name" value="Pseudouridine synthase"/>
    <property type="match status" value="1"/>
</dbReference>
<evidence type="ECO:0000313" key="2">
    <source>
        <dbReference type="Proteomes" id="UP001548189"/>
    </source>
</evidence>
<accession>A0ABV2BYH5</accession>
<comment type="caution">
    <text evidence="1">The sequence shown here is derived from an EMBL/GenBank/DDBJ whole genome shotgun (WGS) entry which is preliminary data.</text>
</comment>
<dbReference type="InterPro" id="IPR020103">
    <property type="entry name" value="PsdUridine_synth_cat_dom_sf"/>
</dbReference>
<dbReference type="InterPro" id="IPR006224">
    <property type="entry name" value="PsdUridine_synth_RluA-like_CS"/>
</dbReference>
<dbReference type="EMBL" id="JBEVCJ010000032">
    <property type="protein sequence ID" value="MET1256995.1"/>
    <property type="molecule type" value="Genomic_DNA"/>
</dbReference>
<sequence length="279" mass="32021">MESERFEKHWVLAHEQQAIDVLANNLPQISRQKLKLAMQYGACWVTNGRMTQRVRRAKKVLPAGSEVHLYFDTAILFLSVPPAKLLSDEAAYSVWIKPAGMFSQGTKWGDHSAISRWVELNEFPERQSFLVHRLDRATSGLIILAHQKNIARQLAHAFEQRQVEKHYLANVAGLWPESLITLDSPLDNKPALTRVLQIKHDYSKQQTWLRLQIETGRKHQIRQHLFAAGFPIIGDRLYQSQMPVANVKDDSESLDLQLRSVYLRFTCPVSGEVKTFDIS</sequence>
<gene>
    <name evidence="1" type="ORF">ABVT43_17765</name>
</gene>
<dbReference type="Pfam" id="PF00849">
    <property type="entry name" value="PseudoU_synth_2"/>
    <property type="match status" value="1"/>
</dbReference>
<reference evidence="1 2" key="1">
    <citation type="submission" date="2024-06" db="EMBL/GenBank/DDBJ databases">
        <authorList>
            <person name="Li F."/>
        </authorList>
    </citation>
    <scope>NUCLEOTIDE SEQUENCE [LARGE SCALE GENOMIC DNA]</scope>
    <source>
        <strain evidence="1 2">GXAS 311</strain>
    </source>
</reference>
<dbReference type="InterPro" id="IPR006145">
    <property type="entry name" value="PsdUridine_synth_RsuA/RluA"/>
</dbReference>
<dbReference type="CDD" id="cd02869">
    <property type="entry name" value="PseudoU_synth_RluA_like"/>
    <property type="match status" value="1"/>
</dbReference>
<proteinExistence type="predicted"/>
<evidence type="ECO:0000313" key="1">
    <source>
        <dbReference type="EMBL" id="MET1256995.1"/>
    </source>
</evidence>
<name>A0ABV2BYH5_9GAMM</name>
<dbReference type="Gene3D" id="3.30.2350.10">
    <property type="entry name" value="Pseudouridine synthase"/>
    <property type="match status" value="1"/>
</dbReference>
<organism evidence="1 2">
    <name type="scientific">Aliikangiella maris</name>
    <dbReference type="NCBI Taxonomy" id="3162458"/>
    <lineage>
        <taxon>Bacteria</taxon>
        <taxon>Pseudomonadati</taxon>
        <taxon>Pseudomonadota</taxon>
        <taxon>Gammaproteobacteria</taxon>
        <taxon>Oceanospirillales</taxon>
        <taxon>Pleioneaceae</taxon>
        <taxon>Aliikangiella</taxon>
    </lineage>
</organism>
<keyword evidence="2" id="KW-1185">Reference proteome</keyword>
<protein>
    <submittedName>
        <fullName evidence="1">RNA pseudouridine synthase</fullName>
    </submittedName>
</protein>
<dbReference type="InterPro" id="IPR050188">
    <property type="entry name" value="RluA_PseudoU_synthase"/>
</dbReference>
<dbReference type="PANTHER" id="PTHR21600">
    <property type="entry name" value="MITOCHONDRIAL RNA PSEUDOURIDINE SYNTHASE"/>
    <property type="match status" value="1"/>
</dbReference>
<dbReference type="Proteomes" id="UP001548189">
    <property type="component" value="Unassembled WGS sequence"/>
</dbReference>